<keyword evidence="3" id="KW-1185">Reference proteome</keyword>
<dbReference type="EMBL" id="FCOR01000010">
    <property type="protein sequence ID" value="CVK16773.1"/>
    <property type="molecule type" value="Genomic_DNA"/>
</dbReference>
<keyword evidence="1" id="KW-0472">Membrane</keyword>
<feature type="transmembrane region" description="Helical" evidence="1">
    <location>
        <begin position="41"/>
        <end position="59"/>
    </location>
</feature>
<name>A0A0X3ARA4_9FLAO</name>
<evidence type="ECO:0000313" key="3">
    <source>
        <dbReference type="Proteomes" id="UP000182761"/>
    </source>
</evidence>
<evidence type="ECO:0008006" key="4">
    <source>
        <dbReference type="Google" id="ProtNLM"/>
    </source>
</evidence>
<organism evidence="2 3">
    <name type="scientific">Apibacter mensalis</name>
    <dbReference type="NCBI Taxonomy" id="1586267"/>
    <lineage>
        <taxon>Bacteria</taxon>
        <taxon>Pseudomonadati</taxon>
        <taxon>Bacteroidota</taxon>
        <taxon>Flavobacteriia</taxon>
        <taxon>Flavobacteriales</taxon>
        <taxon>Weeksellaceae</taxon>
        <taxon>Apibacter</taxon>
    </lineage>
</organism>
<dbReference type="OrthoDB" id="1273153at2"/>
<gene>
    <name evidence="2" type="ORF">Ga0061079_11057</name>
</gene>
<reference evidence="2 3" key="1">
    <citation type="submission" date="2016-01" db="EMBL/GenBank/DDBJ databases">
        <authorList>
            <person name="McClelland M."/>
            <person name="Jain A."/>
            <person name="Saraogi P."/>
            <person name="Mendelson R."/>
            <person name="Westerman R."/>
            <person name="SanMiguel P."/>
            <person name="Csonka L."/>
        </authorList>
    </citation>
    <scope>NUCLEOTIDE SEQUENCE [LARGE SCALE GENOMIC DNA]</scope>
    <source>
        <strain evidence="2 3">R-53146</strain>
    </source>
</reference>
<keyword evidence="1" id="KW-1133">Transmembrane helix</keyword>
<proteinExistence type="predicted"/>
<feature type="transmembrane region" description="Helical" evidence="1">
    <location>
        <begin position="71"/>
        <end position="96"/>
    </location>
</feature>
<dbReference type="STRING" id="1586267.GCA_001418685_01638"/>
<dbReference type="Proteomes" id="UP000182761">
    <property type="component" value="Unassembled WGS sequence"/>
</dbReference>
<protein>
    <recommendedName>
        <fullName evidence="4">DUF4199 domain-containing protein</fullName>
    </recommendedName>
</protein>
<keyword evidence="1" id="KW-0812">Transmembrane</keyword>
<feature type="transmembrane region" description="Helical" evidence="1">
    <location>
        <begin position="12"/>
        <end position="35"/>
    </location>
</feature>
<dbReference type="AlphaFoldDB" id="A0A0X3ARA4"/>
<sequence length="195" mass="22846">MKNKPTQYGLLLAAITLILFFAVYFCFIGFNYYIISIQVNFFVLPALYTLVSIVLLYKLTNYKKLSFLKCLQYSFTTMFIGGTLSYLLIALFFNYIDLNAQQLLQDQGLNKMLENLNSEYESIQNPSEEITLKYNEYVNYLKVRISRNESFFTIKNSSIILSVLYFFYFIISVLLSIFFRTRISNATIYSHSPTQ</sequence>
<dbReference type="RefSeq" id="WP_055425963.1">
    <property type="nucleotide sequence ID" value="NZ_FCOR01000010.1"/>
</dbReference>
<feature type="transmembrane region" description="Helical" evidence="1">
    <location>
        <begin position="159"/>
        <end position="179"/>
    </location>
</feature>
<accession>A0A0X3ARA4</accession>
<dbReference type="InterPro" id="IPR025250">
    <property type="entry name" value="DUF4199"/>
</dbReference>
<evidence type="ECO:0000256" key="1">
    <source>
        <dbReference type="SAM" id="Phobius"/>
    </source>
</evidence>
<evidence type="ECO:0000313" key="2">
    <source>
        <dbReference type="EMBL" id="CVK16773.1"/>
    </source>
</evidence>
<dbReference type="Pfam" id="PF13858">
    <property type="entry name" value="DUF4199"/>
    <property type="match status" value="1"/>
</dbReference>